<reference evidence="1" key="1">
    <citation type="submission" date="2014-09" db="EMBL/GenBank/DDBJ databases">
        <authorList>
            <person name="Magalhaes I.L.F."/>
            <person name="Oliveira U."/>
            <person name="Santos F.R."/>
            <person name="Vidigal T.H.D.A."/>
            <person name="Brescovit A.D."/>
            <person name="Santos A.J."/>
        </authorList>
    </citation>
    <scope>NUCLEOTIDE SEQUENCE</scope>
    <source>
        <tissue evidence="1">Shoot tissue taken approximately 20 cm above the soil surface</tissue>
    </source>
</reference>
<name>A0A0A8Z612_ARUDO</name>
<dbReference type="EMBL" id="GBRH01267598">
    <property type="protein sequence ID" value="JAD30297.1"/>
    <property type="molecule type" value="Transcribed_RNA"/>
</dbReference>
<reference evidence="1" key="2">
    <citation type="journal article" date="2015" name="Data Brief">
        <title>Shoot transcriptome of the giant reed, Arundo donax.</title>
        <authorList>
            <person name="Barrero R.A."/>
            <person name="Guerrero F.D."/>
            <person name="Moolhuijzen P."/>
            <person name="Goolsby J.A."/>
            <person name="Tidwell J."/>
            <person name="Bellgard S.E."/>
            <person name="Bellgard M.I."/>
        </authorList>
    </citation>
    <scope>NUCLEOTIDE SEQUENCE</scope>
    <source>
        <tissue evidence="1">Shoot tissue taken approximately 20 cm above the soil surface</tissue>
    </source>
</reference>
<sequence>MNVVITFSEIFY</sequence>
<proteinExistence type="predicted"/>
<organism evidence="1">
    <name type="scientific">Arundo donax</name>
    <name type="common">Giant reed</name>
    <name type="synonym">Donax arundinaceus</name>
    <dbReference type="NCBI Taxonomy" id="35708"/>
    <lineage>
        <taxon>Eukaryota</taxon>
        <taxon>Viridiplantae</taxon>
        <taxon>Streptophyta</taxon>
        <taxon>Embryophyta</taxon>
        <taxon>Tracheophyta</taxon>
        <taxon>Spermatophyta</taxon>
        <taxon>Magnoliopsida</taxon>
        <taxon>Liliopsida</taxon>
        <taxon>Poales</taxon>
        <taxon>Poaceae</taxon>
        <taxon>PACMAD clade</taxon>
        <taxon>Arundinoideae</taxon>
        <taxon>Arundineae</taxon>
        <taxon>Arundo</taxon>
    </lineage>
</organism>
<evidence type="ECO:0000313" key="1">
    <source>
        <dbReference type="EMBL" id="JAD30297.1"/>
    </source>
</evidence>
<protein>
    <submittedName>
        <fullName evidence="1">Uncharacterized protein</fullName>
    </submittedName>
</protein>
<accession>A0A0A8Z612</accession>